<evidence type="ECO:0000313" key="2">
    <source>
        <dbReference type="EMBL" id="KAB2932670.1"/>
    </source>
</evidence>
<evidence type="ECO:0000259" key="1">
    <source>
        <dbReference type="Pfam" id="PF10006"/>
    </source>
</evidence>
<accession>A0A833LYU7</accession>
<evidence type="ECO:0000313" key="3">
    <source>
        <dbReference type="Proteomes" id="UP000460298"/>
    </source>
</evidence>
<dbReference type="AlphaFoldDB" id="A0A833LYU7"/>
<comment type="caution">
    <text evidence="2">The sequence shown here is derived from an EMBL/GenBank/DDBJ whole genome shotgun (WGS) entry which is preliminary data.</text>
</comment>
<dbReference type="Pfam" id="PF10006">
    <property type="entry name" value="DUF2249"/>
    <property type="match status" value="1"/>
</dbReference>
<feature type="domain" description="DUF2249" evidence="1">
    <location>
        <begin position="4"/>
        <end position="73"/>
    </location>
</feature>
<dbReference type="OrthoDB" id="9798996at2"/>
<protein>
    <submittedName>
        <fullName evidence="2">DUF2249 domain-containing protein</fullName>
    </submittedName>
</protein>
<name>A0A833LYU7_9LEPT</name>
<dbReference type="InterPro" id="IPR018720">
    <property type="entry name" value="DUF2249"/>
</dbReference>
<dbReference type="EMBL" id="WBUI01000008">
    <property type="protein sequence ID" value="KAB2932670.1"/>
    <property type="molecule type" value="Genomic_DNA"/>
</dbReference>
<dbReference type="RefSeq" id="WP_002775969.1">
    <property type="nucleotide sequence ID" value="NZ_JQDG01000076.1"/>
</dbReference>
<sequence length="92" mass="10638">MSEVLDVTQIVPFQRHAIIFDRFKALKEDESFILRNDHDPKPLHHQFQINFPGAFTWDYVEKAPGNFQIRITRVAVDPNHDNAIAGDCCGHH</sequence>
<proteinExistence type="predicted"/>
<reference evidence="2 3" key="1">
    <citation type="submission" date="2019-10" db="EMBL/GenBank/DDBJ databases">
        <title>Extracellular Electron Transfer in a Candidatus Methanoperedens spp. Enrichment Culture.</title>
        <authorList>
            <person name="Berger S."/>
            <person name="Rangel Shaw D."/>
            <person name="Berben T."/>
            <person name="In 'T Zandt M."/>
            <person name="Frank J."/>
            <person name="Reimann J."/>
            <person name="Jetten M.S.M."/>
            <person name="Welte C.U."/>
        </authorList>
    </citation>
    <scope>NUCLEOTIDE SEQUENCE [LARGE SCALE GENOMIC DNA]</scope>
    <source>
        <strain evidence="2">SB12</strain>
    </source>
</reference>
<dbReference type="Proteomes" id="UP000460298">
    <property type="component" value="Unassembled WGS sequence"/>
</dbReference>
<gene>
    <name evidence="2" type="ORF">F9K24_09830</name>
</gene>
<organism evidence="2 3">
    <name type="scientific">Leptonema illini</name>
    <dbReference type="NCBI Taxonomy" id="183"/>
    <lineage>
        <taxon>Bacteria</taxon>
        <taxon>Pseudomonadati</taxon>
        <taxon>Spirochaetota</taxon>
        <taxon>Spirochaetia</taxon>
        <taxon>Leptospirales</taxon>
        <taxon>Leptospiraceae</taxon>
        <taxon>Leptonema</taxon>
    </lineage>
</organism>